<reference evidence="9" key="1">
    <citation type="journal article" date="2019" name="Int. J. Syst. Evol. Microbiol.">
        <title>The Global Catalogue of Microorganisms (GCM) 10K type strain sequencing project: providing services to taxonomists for standard genome sequencing and annotation.</title>
        <authorList>
            <consortium name="The Broad Institute Genomics Platform"/>
            <consortium name="The Broad Institute Genome Sequencing Center for Infectious Disease"/>
            <person name="Wu L."/>
            <person name="Ma J."/>
        </authorList>
    </citation>
    <scope>NUCLEOTIDE SEQUENCE [LARGE SCALE GENOMIC DNA]</scope>
    <source>
        <strain evidence="9">CGMCC 1.12769</strain>
    </source>
</reference>
<feature type="signal peptide" evidence="6">
    <location>
        <begin position="1"/>
        <end position="28"/>
    </location>
</feature>
<dbReference type="Pfam" id="PF22694">
    <property type="entry name" value="CtpB_N-like"/>
    <property type="match status" value="1"/>
</dbReference>
<evidence type="ECO:0000256" key="4">
    <source>
        <dbReference type="ARBA" id="ARBA00022825"/>
    </source>
</evidence>
<dbReference type="InterPro" id="IPR004447">
    <property type="entry name" value="Peptidase_S41A"/>
</dbReference>
<dbReference type="InterPro" id="IPR041489">
    <property type="entry name" value="PDZ_6"/>
</dbReference>
<dbReference type="NCBIfam" id="TIGR00225">
    <property type="entry name" value="prc"/>
    <property type="match status" value="1"/>
</dbReference>
<dbReference type="SMART" id="SM00228">
    <property type="entry name" value="PDZ"/>
    <property type="match status" value="1"/>
</dbReference>
<comment type="similarity">
    <text evidence="1 5">Belongs to the peptidase S41A family.</text>
</comment>
<keyword evidence="3 5" id="KW-0378">Hydrolase</keyword>
<evidence type="ECO:0000256" key="2">
    <source>
        <dbReference type="ARBA" id="ARBA00022670"/>
    </source>
</evidence>
<evidence type="ECO:0000256" key="3">
    <source>
        <dbReference type="ARBA" id="ARBA00022801"/>
    </source>
</evidence>
<comment type="caution">
    <text evidence="8">The sequence shown here is derived from an EMBL/GenBank/DDBJ whole genome shotgun (WGS) entry which is preliminary data.</text>
</comment>
<accession>A0ABQ1YSS7</accession>
<dbReference type="InterPro" id="IPR001478">
    <property type="entry name" value="PDZ"/>
</dbReference>
<dbReference type="SMART" id="SM00245">
    <property type="entry name" value="TSPc"/>
    <property type="match status" value="1"/>
</dbReference>
<proteinExistence type="inferred from homology"/>
<dbReference type="InterPro" id="IPR005151">
    <property type="entry name" value="Tail-specific_protease"/>
</dbReference>
<keyword evidence="6" id="KW-0732">Signal</keyword>
<dbReference type="InterPro" id="IPR055210">
    <property type="entry name" value="CtpA/B_N"/>
</dbReference>
<keyword evidence="4 5" id="KW-0720">Serine protease</keyword>
<evidence type="ECO:0000256" key="5">
    <source>
        <dbReference type="RuleBase" id="RU004404"/>
    </source>
</evidence>
<dbReference type="EMBL" id="BMFT01000003">
    <property type="protein sequence ID" value="GGH34780.1"/>
    <property type="molecule type" value="Genomic_DNA"/>
</dbReference>
<feature type="chain" id="PRO_5046575180" description="PDZ domain-containing protein" evidence="6">
    <location>
        <begin position="29"/>
        <end position="490"/>
    </location>
</feature>
<keyword evidence="9" id="KW-1185">Reference proteome</keyword>
<dbReference type="SUPFAM" id="SSF52096">
    <property type="entry name" value="ClpP/crotonase"/>
    <property type="match status" value="1"/>
</dbReference>
<dbReference type="Pfam" id="PF17820">
    <property type="entry name" value="PDZ_6"/>
    <property type="match status" value="1"/>
</dbReference>
<gene>
    <name evidence="8" type="ORF">GCM10008013_40750</name>
</gene>
<evidence type="ECO:0000313" key="9">
    <source>
        <dbReference type="Proteomes" id="UP000659344"/>
    </source>
</evidence>
<evidence type="ECO:0000256" key="6">
    <source>
        <dbReference type="SAM" id="SignalP"/>
    </source>
</evidence>
<dbReference type="InterPro" id="IPR029045">
    <property type="entry name" value="ClpP/crotonase-like_dom_sf"/>
</dbReference>
<dbReference type="PROSITE" id="PS50106">
    <property type="entry name" value="PDZ"/>
    <property type="match status" value="1"/>
</dbReference>
<dbReference type="InterPro" id="IPR036034">
    <property type="entry name" value="PDZ_sf"/>
</dbReference>
<dbReference type="Pfam" id="PF03572">
    <property type="entry name" value="Peptidase_S41"/>
    <property type="match status" value="1"/>
</dbReference>
<organism evidence="8 9">
    <name type="scientific">Paenibacillus segetis</name>
    <dbReference type="NCBI Taxonomy" id="1325360"/>
    <lineage>
        <taxon>Bacteria</taxon>
        <taxon>Bacillati</taxon>
        <taxon>Bacillota</taxon>
        <taxon>Bacilli</taxon>
        <taxon>Bacillales</taxon>
        <taxon>Paenibacillaceae</taxon>
        <taxon>Paenibacillus</taxon>
    </lineage>
</organism>
<sequence>MFLKKIRFGALITILSVSLIGLPHVAGAMTVTTTDSTELSVTTQASDLAIIQEVLDYLNAYNIEGVDREEFIENAIRGMVYTLDDPYSDYFTNEEMQDFMNGMNQQYVGIGITHRFMNNKLYITDVLAGSPAQQAGLRQNDIIVKADGHTITSSEDIMLIQGEENTKVVITVNRNGKILDFPIRRSQFVLPSVHSRYISSGKIGYIAISSFSESVDKEFVAALTKLRSAGMKSLVLDLRDNLGGYVNSASNIAKHFIKNGTLMYTADQSNQLEPVLITDGEDIGIPVVVLTNELTASASEILTGALRDNGVATVVGAQTYGKARIQNLYSLSNGSTLKLTVQRYLTPNQMDFNHIGLKPDIEVINNYAAQLVTGFYKAGIQQLEVNGSPSSLSINGVSFSGYIDIIQSGNKIYAPSRLLSSLVRGNVSWSKENQKVIITDSNGIKSGFAKANSSIKIVNNETYIELHDFQKKFPSVEWSYKQGVVHLANK</sequence>
<dbReference type="CDD" id="cd07560">
    <property type="entry name" value="Peptidase_S41_CPP"/>
    <property type="match status" value="1"/>
</dbReference>
<dbReference type="PANTHER" id="PTHR32060">
    <property type="entry name" value="TAIL-SPECIFIC PROTEASE"/>
    <property type="match status" value="1"/>
</dbReference>
<dbReference type="SUPFAM" id="SSF50156">
    <property type="entry name" value="PDZ domain-like"/>
    <property type="match status" value="1"/>
</dbReference>
<name>A0ABQ1YSS7_9BACL</name>
<dbReference type="Gene3D" id="3.30.750.44">
    <property type="match status" value="1"/>
</dbReference>
<dbReference type="RefSeq" id="WP_188541710.1">
    <property type="nucleotide sequence ID" value="NZ_BMFT01000003.1"/>
</dbReference>
<evidence type="ECO:0000313" key="8">
    <source>
        <dbReference type="EMBL" id="GGH34780.1"/>
    </source>
</evidence>
<feature type="domain" description="PDZ" evidence="7">
    <location>
        <begin position="93"/>
        <end position="187"/>
    </location>
</feature>
<evidence type="ECO:0000259" key="7">
    <source>
        <dbReference type="PROSITE" id="PS50106"/>
    </source>
</evidence>
<keyword evidence="2 5" id="KW-0645">Protease</keyword>
<dbReference type="PANTHER" id="PTHR32060:SF30">
    <property type="entry name" value="CARBOXY-TERMINAL PROCESSING PROTEASE CTPA"/>
    <property type="match status" value="1"/>
</dbReference>
<dbReference type="Gene3D" id="2.30.42.10">
    <property type="match status" value="1"/>
</dbReference>
<evidence type="ECO:0000256" key="1">
    <source>
        <dbReference type="ARBA" id="ARBA00009179"/>
    </source>
</evidence>
<protein>
    <recommendedName>
        <fullName evidence="7">PDZ domain-containing protein</fullName>
    </recommendedName>
</protein>
<dbReference type="Proteomes" id="UP000659344">
    <property type="component" value="Unassembled WGS sequence"/>
</dbReference>
<dbReference type="Gene3D" id="3.90.226.10">
    <property type="entry name" value="2-enoyl-CoA Hydratase, Chain A, domain 1"/>
    <property type="match status" value="1"/>
</dbReference>